<evidence type="ECO:0000313" key="2">
    <source>
        <dbReference type="Proteomes" id="UP000266677"/>
    </source>
</evidence>
<gene>
    <name evidence="1" type="ORF">D5S18_00890</name>
</gene>
<reference evidence="1 2" key="1">
    <citation type="submission" date="2018-09" db="EMBL/GenBank/DDBJ databases">
        <title>YIM PH21274 draft genome.</title>
        <authorList>
            <person name="Miao C."/>
        </authorList>
    </citation>
    <scope>NUCLEOTIDE SEQUENCE [LARGE SCALE GENOMIC DNA]</scope>
    <source>
        <strain evidence="1 2">YIM PH 21724</strain>
    </source>
</reference>
<dbReference type="OrthoDB" id="796761at2"/>
<protein>
    <recommendedName>
        <fullName evidence="3">HEXXH motif domain-containing protein</fullName>
    </recommendedName>
</protein>
<evidence type="ECO:0000313" key="1">
    <source>
        <dbReference type="EMBL" id="RJO79863.1"/>
    </source>
</evidence>
<name>A0A3A4KQ84_9NOCA</name>
<dbReference type="InterPro" id="IPR026337">
    <property type="entry name" value="AKG_HExxH"/>
</dbReference>
<proteinExistence type="predicted"/>
<dbReference type="Proteomes" id="UP000266677">
    <property type="component" value="Unassembled WGS sequence"/>
</dbReference>
<organism evidence="1 2">
    <name type="scientific">Nocardia panacis</name>
    <dbReference type="NCBI Taxonomy" id="2340916"/>
    <lineage>
        <taxon>Bacteria</taxon>
        <taxon>Bacillati</taxon>
        <taxon>Actinomycetota</taxon>
        <taxon>Actinomycetes</taxon>
        <taxon>Mycobacteriales</taxon>
        <taxon>Nocardiaceae</taxon>
        <taxon>Nocardia</taxon>
    </lineage>
</organism>
<dbReference type="RefSeq" id="WP_120036938.1">
    <property type="nucleotide sequence ID" value="NZ_QZFU01000006.1"/>
</dbReference>
<dbReference type="EMBL" id="QZFU01000006">
    <property type="protein sequence ID" value="RJO79863.1"/>
    <property type="molecule type" value="Genomic_DNA"/>
</dbReference>
<accession>A0A3A4KQ84</accession>
<comment type="caution">
    <text evidence="1">The sequence shown here is derived from an EMBL/GenBank/DDBJ whole genome shotgun (WGS) entry which is preliminary data.</text>
</comment>
<keyword evidence="2" id="KW-1185">Reference proteome</keyword>
<evidence type="ECO:0008006" key="3">
    <source>
        <dbReference type="Google" id="ProtNLM"/>
    </source>
</evidence>
<sequence>MAGPASEIDDITADLSTGHGSAAAMAELARGLLRTRMILVRTLVAETTSRLPDIAERAGLASAYRRLAELQGSHPEHVEAALSYPHAGPWLATVLRRVRDDTEGSKVPVWADCGYLGWLTATCAIACAPEGTMTLVVRAGTVLLPGIGLARLAPSDFHGHCELEWSNGALTFTVGETVLAVAAPAAEDDPAWLPMRRVQGASDESAVLLDDLDPFRDLHAGSAPPRLTAEQAAQWQRDFTGACDLLRRDLVGYFEPMRDCLKVVVPLSAEPLVASTSHTSTNGVGAVYTTAPADPCQLALTLIHEVQHTKFNLLLDQVALCEPDNAPRYYAPWRDDPRPLPGLLHGIYAFFGVTDFWRVHRGADCHATAQAHVDFELWRRQVLGAIEQAVGSNLLTEHGRRLLDALESTMSSWEREAVPSAAKLAAAEVVRAHRTFWQVRNLVPPIDEIGALAAKWRALEPCPVDFAPAVRMDQRLVADEYRSLRLAAQVKLLDQTAAVSHCHIDQPSGDRAYLSGRFDEAARRYLVQLYEDPLRPQVWAGLALALPRAYPDFDFSILQTRAEVAAWLYRAVRSEGAEPVSLLRWLSLSQRADG</sequence>
<dbReference type="AlphaFoldDB" id="A0A3A4KQ84"/>
<dbReference type="NCBIfam" id="TIGR04267">
    <property type="entry name" value="mod_HExxH"/>
    <property type="match status" value="1"/>
</dbReference>